<feature type="domain" description="RNase H type-2" evidence="14">
    <location>
        <begin position="14"/>
        <end position="204"/>
    </location>
</feature>
<dbReference type="PANTHER" id="PTHR10954">
    <property type="entry name" value="RIBONUCLEASE H2 SUBUNIT A"/>
    <property type="match status" value="1"/>
</dbReference>
<dbReference type="GO" id="GO:0004523">
    <property type="term" value="F:RNA-DNA hybrid ribonuclease activity"/>
    <property type="evidence" value="ECO:0007669"/>
    <property type="project" value="UniProtKB-EC"/>
</dbReference>
<evidence type="ECO:0000256" key="11">
    <source>
        <dbReference type="ARBA" id="ARBA00022759"/>
    </source>
</evidence>
<evidence type="ECO:0000256" key="3">
    <source>
        <dbReference type="ARBA" id="ARBA00001946"/>
    </source>
</evidence>
<dbReference type="Pfam" id="PF01351">
    <property type="entry name" value="RNase_HII"/>
    <property type="match status" value="1"/>
</dbReference>
<evidence type="ECO:0000256" key="13">
    <source>
        <dbReference type="ARBA" id="ARBA00023211"/>
    </source>
</evidence>
<protein>
    <recommendedName>
        <fullName evidence="7">Ribonuclease HII</fullName>
        <ecNumber evidence="6">3.1.26.4</ecNumber>
    </recommendedName>
</protein>
<dbReference type="EC" id="3.1.26.4" evidence="6"/>
<dbReference type="GO" id="GO:0005737">
    <property type="term" value="C:cytoplasm"/>
    <property type="evidence" value="ECO:0007669"/>
    <property type="project" value="UniProtKB-SubCell"/>
</dbReference>
<evidence type="ECO:0000259" key="14">
    <source>
        <dbReference type="PROSITE" id="PS51975"/>
    </source>
</evidence>
<evidence type="ECO:0000256" key="10">
    <source>
        <dbReference type="ARBA" id="ARBA00022723"/>
    </source>
</evidence>
<evidence type="ECO:0000256" key="6">
    <source>
        <dbReference type="ARBA" id="ARBA00012180"/>
    </source>
</evidence>
<evidence type="ECO:0000256" key="4">
    <source>
        <dbReference type="ARBA" id="ARBA00004496"/>
    </source>
</evidence>
<dbReference type="GO" id="GO:0003723">
    <property type="term" value="F:RNA binding"/>
    <property type="evidence" value="ECO:0007669"/>
    <property type="project" value="InterPro"/>
</dbReference>
<comment type="cofactor">
    <cofactor evidence="2">
        <name>Mn(2+)</name>
        <dbReference type="ChEBI" id="CHEBI:29035"/>
    </cofactor>
</comment>
<name>A0A3B1CLP8_9ZZZZ</name>
<reference evidence="15" key="1">
    <citation type="submission" date="2018-06" db="EMBL/GenBank/DDBJ databases">
        <authorList>
            <person name="Zhirakovskaya E."/>
        </authorList>
    </citation>
    <scope>NUCLEOTIDE SEQUENCE</scope>
</reference>
<dbReference type="InterPro" id="IPR012337">
    <property type="entry name" value="RNaseH-like_sf"/>
</dbReference>
<comment type="cofactor">
    <cofactor evidence="3">
        <name>Mg(2+)</name>
        <dbReference type="ChEBI" id="CHEBI:18420"/>
    </cofactor>
</comment>
<keyword evidence="9" id="KW-0540">Nuclease</keyword>
<accession>A0A3B1CLP8</accession>
<evidence type="ECO:0000256" key="8">
    <source>
        <dbReference type="ARBA" id="ARBA00022490"/>
    </source>
</evidence>
<dbReference type="InterPro" id="IPR036397">
    <property type="entry name" value="RNaseH_sf"/>
</dbReference>
<keyword evidence="8" id="KW-0963">Cytoplasm</keyword>
<evidence type="ECO:0000256" key="12">
    <source>
        <dbReference type="ARBA" id="ARBA00022801"/>
    </source>
</evidence>
<dbReference type="CDD" id="cd07182">
    <property type="entry name" value="RNase_HII_bacteria_HII_like"/>
    <property type="match status" value="1"/>
</dbReference>
<keyword evidence="11" id="KW-0255">Endonuclease</keyword>
<sequence>MLSLEKQARRLGHLAIAGVDEAGRGPLAGPVVAGAVTLREGAVIKGLTDSKQLTEKKRNELYDIIIESAVSFCVAHVSHEVIDQINILQATLRAMCKAVEGLDPEPDFVLIDGMQTILNWPGPQKAVVKGDTLSLSIAAASVLAKVARDKVMVEYSRQYPEYGFDRHKGYGSAYHRDAIAKHGPCPIHRKTFRGVREFTEGFIATNKLNNKEESPQLELIK</sequence>
<keyword evidence="13" id="KW-0464">Manganese</keyword>
<dbReference type="Gene3D" id="3.30.420.10">
    <property type="entry name" value="Ribonuclease H-like superfamily/Ribonuclease H"/>
    <property type="match status" value="1"/>
</dbReference>
<dbReference type="EMBL" id="UOGA01000281">
    <property type="protein sequence ID" value="VAX24888.1"/>
    <property type="molecule type" value="Genomic_DNA"/>
</dbReference>
<dbReference type="GO" id="GO:0032299">
    <property type="term" value="C:ribonuclease H2 complex"/>
    <property type="evidence" value="ECO:0007669"/>
    <property type="project" value="TreeGrafter"/>
</dbReference>
<organism evidence="15">
    <name type="scientific">hydrothermal vent metagenome</name>
    <dbReference type="NCBI Taxonomy" id="652676"/>
    <lineage>
        <taxon>unclassified sequences</taxon>
        <taxon>metagenomes</taxon>
        <taxon>ecological metagenomes</taxon>
    </lineage>
</organism>
<evidence type="ECO:0000256" key="7">
    <source>
        <dbReference type="ARBA" id="ARBA00019179"/>
    </source>
</evidence>
<dbReference type="NCBIfam" id="NF000595">
    <property type="entry name" value="PRK00015.1-3"/>
    <property type="match status" value="1"/>
</dbReference>
<dbReference type="GO" id="GO:0046872">
    <property type="term" value="F:metal ion binding"/>
    <property type="evidence" value="ECO:0007669"/>
    <property type="project" value="UniProtKB-KW"/>
</dbReference>
<dbReference type="AlphaFoldDB" id="A0A3B1CLP8"/>
<keyword evidence="12 15" id="KW-0378">Hydrolase</keyword>
<dbReference type="NCBIfam" id="NF000594">
    <property type="entry name" value="PRK00015.1-1"/>
    <property type="match status" value="1"/>
</dbReference>
<dbReference type="HAMAP" id="MF_00052_B">
    <property type="entry name" value="RNase_HII_B"/>
    <property type="match status" value="1"/>
</dbReference>
<dbReference type="InterPro" id="IPR001352">
    <property type="entry name" value="RNase_HII/HIII"/>
</dbReference>
<proteinExistence type="inferred from homology"/>
<evidence type="ECO:0000256" key="2">
    <source>
        <dbReference type="ARBA" id="ARBA00001936"/>
    </source>
</evidence>
<dbReference type="FunFam" id="3.30.420.10:FF:000006">
    <property type="entry name" value="Ribonuclease HII"/>
    <property type="match status" value="1"/>
</dbReference>
<comment type="similarity">
    <text evidence="5">Belongs to the RNase HII family.</text>
</comment>
<evidence type="ECO:0000256" key="9">
    <source>
        <dbReference type="ARBA" id="ARBA00022722"/>
    </source>
</evidence>
<keyword evidence="10" id="KW-0479">Metal-binding</keyword>
<evidence type="ECO:0000313" key="15">
    <source>
        <dbReference type="EMBL" id="VAX24888.1"/>
    </source>
</evidence>
<evidence type="ECO:0000256" key="1">
    <source>
        <dbReference type="ARBA" id="ARBA00000077"/>
    </source>
</evidence>
<dbReference type="PANTHER" id="PTHR10954:SF18">
    <property type="entry name" value="RIBONUCLEASE HII"/>
    <property type="match status" value="1"/>
</dbReference>
<dbReference type="SUPFAM" id="SSF53098">
    <property type="entry name" value="Ribonuclease H-like"/>
    <property type="match status" value="1"/>
</dbReference>
<comment type="catalytic activity">
    <reaction evidence="1">
        <text>Endonucleolytic cleavage to 5'-phosphomonoester.</text>
        <dbReference type="EC" id="3.1.26.4"/>
    </reaction>
</comment>
<dbReference type="InterPro" id="IPR024567">
    <property type="entry name" value="RNase_HII/HIII_dom"/>
</dbReference>
<gene>
    <name evidence="15" type="ORF">MNBD_NITROSPINAE04-2217</name>
</gene>
<evidence type="ECO:0000256" key="5">
    <source>
        <dbReference type="ARBA" id="ARBA00007383"/>
    </source>
</evidence>
<dbReference type="InterPro" id="IPR022898">
    <property type="entry name" value="RNase_HII"/>
</dbReference>
<comment type="subcellular location">
    <subcellularLocation>
        <location evidence="4">Cytoplasm</location>
    </subcellularLocation>
</comment>
<dbReference type="GO" id="GO:0006298">
    <property type="term" value="P:mismatch repair"/>
    <property type="evidence" value="ECO:0007669"/>
    <property type="project" value="TreeGrafter"/>
</dbReference>
<dbReference type="GO" id="GO:0043137">
    <property type="term" value="P:DNA replication, removal of RNA primer"/>
    <property type="evidence" value="ECO:0007669"/>
    <property type="project" value="TreeGrafter"/>
</dbReference>
<dbReference type="PROSITE" id="PS51975">
    <property type="entry name" value="RNASE_H_2"/>
    <property type="match status" value="1"/>
</dbReference>